<feature type="transmembrane region" description="Helical" evidence="7">
    <location>
        <begin position="60"/>
        <end position="83"/>
    </location>
</feature>
<protein>
    <submittedName>
        <fullName evidence="8">Chromate transporter</fullName>
    </submittedName>
</protein>
<dbReference type="Proteomes" id="UP000220629">
    <property type="component" value="Unassembled WGS sequence"/>
</dbReference>
<reference evidence="9" key="1">
    <citation type="submission" date="2017-09" db="EMBL/GenBank/DDBJ databases">
        <title>FDA dAtabase for Regulatory Grade micrObial Sequences (FDA-ARGOS): Supporting development and validation of Infectious Disease Dx tests.</title>
        <authorList>
            <person name="Minogue T."/>
            <person name="Wolcott M."/>
            <person name="Wasieloski L."/>
            <person name="Aguilar W."/>
            <person name="Moore D."/>
            <person name="Tallon L."/>
            <person name="Sadzewicz L."/>
            <person name="Ott S."/>
            <person name="Zhao X."/>
            <person name="Nagaraj S."/>
            <person name="Vavikolanu K."/>
            <person name="Aluvathingal J."/>
            <person name="Nadendla S."/>
            <person name="Sichtig H."/>
        </authorList>
    </citation>
    <scope>NUCLEOTIDE SEQUENCE [LARGE SCALE GENOMIC DNA]</scope>
    <source>
        <strain evidence="9">FDAARGOS_390</strain>
    </source>
</reference>
<name>A0A2A7S1C5_BURGA</name>
<evidence type="ECO:0000256" key="7">
    <source>
        <dbReference type="SAM" id="Phobius"/>
    </source>
</evidence>
<evidence type="ECO:0000256" key="2">
    <source>
        <dbReference type="ARBA" id="ARBA00005262"/>
    </source>
</evidence>
<feature type="transmembrane region" description="Helical" evidence="7">
    <location>
        <begin position="231"/>
        <end position="256"/>
    </location>
</feature>
<keyword evidence="6 7" id="KW-0472">Membrane</keyword>
<dbReference type="AlphaFoldDB" id="A0A2A7S1C5"/>
<comment type="subcellular location">
    <subcellularLocation>
        <location evidence="1">Cell membrane</location>
        <topology evidence="1">Multi-pass membrane protein</topology>
    </subcellularLocation>
</comment>
<proteinExistence type="inferred from homology"/>
<evidence type="ECO:0000256" key="3">
    <source>
        <dbReference type="ARBA" id="ARBA00022475"/>
    </source>
</evidence>
<feature type="transmembrane region" description="Helical" evidence="7">
    <location>
        <begin position="298"/>
        <end position="316"/>
    </location>
</feature>
<accession>A0A2A7S1C5</accession>
<dbReference type="InterPro" id="IPR014047">
    <property type="entry name" value="Chr_Tranpt_l_chain"/>
</dbReference>
<keyword evidence="5 7" id="KW-1133">Transmembrane helix</keyword>
<evidence type="ECO:0000313" key="9">
    <source>
        <dbReference type="Proteomes" id="UP000220629"/>
    </source>
</evidence>
<feature type="transmembrane region" description="Helical" evidence="7">
    <location>
        <begin position="20"/>
        <end position="39"/>
    </location>
</feature>
<dbReference type="InterPro" id="IPR003370">
    <property type="entry name" value="Chromate_transpt"/>
</dbReference>
<dbReference type="GO" id="GO:0015109">
    <property type="term" value="F:chromate transmembrane transporter activity"/>
    <property type="evidence" value="ECO:0007669"/>
    <property type="project" value="InterPro"/>
</dbReference>
<dbReference type="PANTHER" id="PTHR43663:SF1">
    <property type="entry name" value="CHROMATE TRANSPORTER"/>
    <property type="match status" value="1"/>
</dbReference>
<feature type="transmembrane region" description="Helical" evidence="7">
    <location>
        <begin position="198"/>
        <end position="219"/>
    </location>
</feature>
<feature type="transmembrane region" description="Helical" evidence="7">
    <location>
        <begin position="161"/>
        <end position="186"/>
    </location>
</feature>
<dbReference type="EMBL" id="PDDY01000004">
    <property type="protein sequence ID" value="PEH37336.1"/>
    <property type="molecule type" value="Genomic_DNA"/>
</dbReference>
<feature type="transmembrane region" description="Helical" evidence="7">
    <location>
        <begin position="123"/>
        <end position="141"/>
    </location>
</feature>
<evidence type="ECO:0000256" key="5">
    <source>
        <dbReference type="ARBA" id="ARBA00022989"/>
    </source>
</evidence>
<keyword evidence="3" id="KW-1003">Cell membrane</keyword>
<feature type="transmembrane region" description="Helical" evidence="7">
    <location>
        <begin position="268"/>
        <end position="292"/>
    </location>
</feature>
<evidence type="ECO:0000256" key="6">
    <source>
        <dbReference type="ARBA" id="ARBA00023136"/>
    </source>
</evidence>
<comment type="caution">
    <text evidence="8">The sequence shown here is derived from an EMBL/GenBank/DDBJ whole genome shotgun (WGS) entry which is preliminary data.</text>
</comment>
<gene>
    <name evidence="8" type="ORF">CRM94_22595</name>
</gene>
<evidence type="ECO:0000313" key="8">
    <source>
        <dbReference type="EMBL" id="PEH37336.1"/>
    </source>
</evidence>
<keyword evidence="4 7" id="KW-0812">Transmembrane</keyword>
<organism evidence="8 9">
    <name type="scientific">Burkholderia gladioli</name>
    <name type="common">Pseudomonas marginata</name>
    <name type="synonym">Phytomonas marginata</name>
    <dbReference type="NCBI Taxonomy" id="28095"/>
    <lineage>
        <taxon>Bacteria</taxon>
        <taxon>Pseudomonadati</taxon>
        <taxon>Pseudomonadota</taxon>
        <taxon>Betaproteobacteria</taxon>
        <taxon>Burkholderiales</taxon>
        <taxon>Burkholderiaceae</taxon>
        <taxon>Burkholderia</taxon>
    </lineage>
</organism>
<dbReference type="RefSeq" id="WP_096750388.1">
    <property type="nucleotide sequence ID" value="NZ_CADEQH010000019.1"/>
</dbReference>
<evidence type="ECO:0000256" key="1">
    <source>
        <dbReference type="ARBA" id="ARBA00004651"/>
    </source>
</evidence>
<comment type="similarity">
    <text evidence="2">Belongs to the chromate ion transporter (CHR) (TC 2.A.51) family.</text>
</comment>
<evidence type="ECO:0000256" key="4">
    <source>
        <dbReference type="ARBA" id="ARBA00022692"/>
    </source>
</evidence>
<dbReference type="PANTHER" id="PTHR43663">
    <property type="entry name" value="CHROMATE TRANSPORT PROTEIN-RELATED"/>
    <property type="match status" value="1"/>
</dbReference>
<sequence length="401" mass="42835">MNTSTDSAALRGEQESLWSLFRIVAGVSAVSWGGLAMMAQLERHYVERVRRIDSTTYADLIALAWMVPGPVGCNVAIQVGQVLRGRAGAWIAGLASVLPFFVLMTGFAIFYRSPAVRSLASPMLLHAFGMVLAALIGVTWLRQVRTLAKGRAERVVAAVSTVLLTLAHSPAAFVAILLGAFAAGWFGSRERGSAPRFVLLPAERAMLVVLALLVALFALPMPPAYEASLLWARLAGAGMTLFGGGFSALPVLKALFVTPAVGISEHDFTLAFALSPVSPGPLLNVVPFLGYLSDGWRGALLATAALFIPSACLVVFAQRHVHRLRRNPRFEHGMRMLRAATTAFLAIAVLRILLGMPAAPGYWLIGVLACAAFLRSRVPVYAVYGMVALACGGWWLLFAGH</sequence>
<dbReference type="GO" id="GO:0005886">
    <property type="term" value="C:plasma membrane"/>
    <property type="evidence" value="ECO:0007669"/>
    <property type="project" value="UniProtKB-SubCell"/>
</dbReference>
<feature type="transmembrane region" description="Helical" evidence="7">
    <location>
        <begin position="381"/>
        <end position="398"/>
    </location>
</feature>
<dbReference type="Pfam" id="PF02417">
    <property type="entry name" value="Chromate_transp"/>
    <property type="match status" value="2"/>
</dbReference>
<dbReference type="PIRSF" id="PIRSF004810">
    <property type="entry name" value="ChrA"/>
    <property type="match status" value="1"/>
</dbReference>
<dbReference type="InterPro" id="IPR052518">
    <property type="entry name" value="CHR_Transporter"/>
</dbReference>
<feature type="transmembrane region" description="Helical" evidence="7">
    <location>
        <begin position="89"/>
        <end position="111"/>
    </location>
</feature>